<dbReference type="AlphaFoldDB" id="A0A5M9ZM01"/>
<keyword evidence="2" id="KW-1133">Transmembrane helix</keyword>
<accession>A0A5M9ZM01</accession>
<evidence type="ECO:0000256" key="2">
    <source>
        <dbReference type="SAM" id="Phobius"/>
    </source>
</evidence>
<dbReference type="Gene3D" id="3.90.1010.20">
    <property type="match status" value="1"/>
</dbReference>
<evidence type="ECO:0000313" key="4">
    <source>
        <dbReference type="EMBL" id="KAA8828343.1"/>
    </source>
</evidence>
<dbReference type="InterPro" id="IPR007329">
    <property type="entry name" value="FMN-bd"/>
</dbReference>
<protein>
    <submittedName>
        <fullName evidence="4">FMN-binding protein</fullName>
    </submittedName>
</protein>
<comment type="caution">
    <text evidence="4">The sequence shown here is derived from an EMBL/GenBank/DDBJ whole genome shotgun (WGS) entry which is preliminary data.</text>
</comment>
<evidence type="ECO:0000256" key="1">
    <source>
        <dbReference type="SAM" id="MobiDB-lite"/>
    </source>
</evidence>
<feature type="domain" description="FMN-binding" evidence="3">
    <location>
        <begin position="117"/>
        <end position="194"/>
    </location>
</feature>
<organism evidence="4 5">
    <name type="scientific">Bifidobacterium tissieri</name>
    <dbReference type="NCBI Taxonomy" id="1630162"/>
    <lineage>
        <taxon>Bacteria</taxon>
        <taxon>Bacillati</taxon>
        <taxon>Actinomycetota</taxon>
        <taxon>Actinomycetes</taxon>
        <taxon>Bifidobacteriales</taxon>
        <taxon>Bifidobacteriaceae</taxon>
        <taxon>Bifidobacterium</taxon>
    </lineage>
</organism>
<dbReference type="GO" id="GO:0016020">
    <property type="term" value="C:membrane"/>
    <property type="evidence" value="ECO:0007669"/>
    <property type="project" value="InterPro"/>
</dbReference>
<dbReference type="EMBL" id="RZUI01000013">
    <property type="protein sequence ID" value="KAA8828343.1"/>
    <property type="molecule type" value="Genomic_DNA"/>
</dbReference>
<dbReference type="Proteomes" id="UP000412028">
    <property type="component" value="Unassembled WGS sequence"/>
</dbReference>
<feature type="transmembrane region" description="Helical" evidence="2">
    <location>
        <begin position="26"/>
        <end position="49"/>
    </location>
</feature>
<evidence type="ECO:0000259" key="3">
    <source>
        <dbReference type="SMART" id="SM00900"/>
    </source>
</evidence>
<sequence>MLGIRIALRLGVSVVRHHRRDIMNATITRATVAVIAGLAIVGDAFLLFVKPQADVGAASTSQSGTLGASSGSGSTDSDTDNSNNSNDSSGSTDSDSASGSDGTLTDGTYTSVASPNEYGEVQLQVVVKDGKITSVNAITYPNHTDRSRSISAQAIPELAERAISKQSSDIQFVSGATETSTAFVNSLQDAINQALNAGK</sequence>
<evidence type="ECO:0000313" key="5">
    <source>
        <dbReference type="Proteomes" id="UP000412028"/>
    </source>
</evidence>
<dbReference type="OrthoDB" id="8099475at2"/>
<dbReference type="GO" id="GO:0010181">
    <property type="term" value="F:FMN binding"/>
    <property type="evidence" value="ECO:0007669"/>
    <property type="project" value="InterPro"/>
</dbReference>
<keyword evidence="2" id="KW-0472">Membrane</keyword>
<keyword evidence="2" id="KW-0812">Transmembrane</keyword>
<reference evidence="4 5" key="1">
    <citation type="journal article" date="2019" name="Syst. Appl. Microbiol.">
        <title>Characterization of Bifidobacterium species in feaces of the Egyptian fruit bat: Description of B. vespertilionis sp. nov. and B. rousetti sp. nov.</title>
        <authorList>
            <person name="Modesto M."/>
            <person name="Satti M."/>
            <person name="Watanabe K."/>
            <person name="Puglisi E."/>
            <person name="Morelli L."/>
            <person name="Huang C.-H."/>
            <person name="Liou J.-S."/>
            <person name="Miyashita M."/>
            <person name="Tamura T."/>
            <person name="Saito S."/>
            <person name="Mori K."/>
            <person name="Huang L."/>
            <person name="Sciavilla P."/>
            <person name="Sandri C."/>
            <person name="Spiezio C."/>
            <person name="Vitali F."/>
            <person name="Cavalieri D."/>
            <person name="Perpetuini G."/>
            <person name="Tofalo R."/>
            <person name="Bonetti A."/>
            <person name="Arita M."/>
            <person name="Mattarelli P."/>
        </authorList>
    </citation>
    <scope>NUCLEOTIDE SEQUENCE [LARGE SCALE GENOMIC DNA]</scope>
    <source>
        <strain evidence="4 5">RST7</strain>
    </source>
</reference>
<name>A0A5M9ZM01_9BIFI</name>
<feature type="region of interest" description="Disordered" evidence="1">
    <location>
        <begin position="58"/>
        <end position="113"/>
    </location>
</feature>
<feature type="compositionally biased region" description="Low complexity" evidence="1">
    <location>
        <begin position="58"/>
        <end position="111"/>
    </location>
</feature>
<dbReference type="SMART" id="SM00900">
    <property type="entry name" value="FMN_bind"/>
    <property type="match status" value="1"/>
</dbReference>
<dbReference type="Pfam" id="PF04205">
    <property type="entry name" value="FMN_bind"/>
    <property type="match status" value="1"/>
</dbReference>
<gene>
    <name evidence="4" type="ORF">EMO89_09225</name>
</gene>
<proteinExistence type="predicted"/>